<evidence type="ECO:0000256" key="4">
    <source>
        <dbReference type="ARBA" id="ARBA00030169"/>
    </source>
</evidence>
<comment type="cofactor">
    <cofactor evidence="1">
        <name>a divalent metal cation</name>
        <dbReference type="ChEBI" id="CHEBI:60240"/>
    </cofactor>
</comment>
<dbReference type="Gene3D" id="3.50.30.40">
    <property type="entry name" value="Ribonuclease E inhibitor RraA/RraA-like"/>
    <property type="match status" value="1"/>
</dbReference>
<keyword evidence="5" id="KW-0460">Magnesium</keyword>
<reference evidence="6" key="2">
    <citation type="submission" date="2023-02" db="EMBL/GenBank/DDBJ databases">
        <authorList>
            <person name="Huang Y."/>
            <person name="Zhang Y."/>
            <person name="Zhang T."/>
            <person name="Wang J."/>
        </authorList>
    </citation>
    <scope>NUCLEOTIDE SEQUENCE</scope>
    <source>
        <strain evidence="6">KJ-1</strain>
    </source>
</reference>
<gene>
    <name evidence="6" type="ORF">LF296_08375</name>
</gene>
<dbReference type="PANTHER" id="PTHR33254">
    <property type="entry name" value="4-HYDROXY-4-METHYL-2-OXOGLUTARATE ALDOLASE 3-RELATED"/>
    <property type="match status" value="1"/>
</dbReference>
<feature type="binding site" evidence="5">
    <location>
        <position position="110"/>
    </location>
    <ligand>
        <name>Mg(2+)</name>
        <dbReference type="ChEBI" id="CHEBI:18420"/>
    </ligand>
</feature>
<dbReference type="Pfam" id="PF03737">
    <property type="entry name" value="RraA-like"/>
    <property type="match status" value="1"/>
</dbReference>
<accession>A0AAJ6NLW6</accession>
<proteinExistence type="predicted"/>
<sequence length="205" mass="23050">MSQVIQPELLVEAYKKIATSTIGHLLDLGHVPQIFPMSPEQQLVGLVRTVRLQSKNASQLRQALLSCQPNEVLLIDARYDLQRACWGEQRSVAAIHCGLAGVVVLGAVTDRLALLKLKLPIFAQSVSCLTTRNEGESRVEMDIGIELNQFTVQSGDLLIGDADGVFILKPETAHDYLEQFQQLEQAEKLKKDNFFKQQHRDEYYF</sequence>
<organism evidence="6 7">
    <name type="scientific">Acinetobacter vivianii</name>
    <dbReference type="NCBI Taxonomy" id="1776742"/>
    <lineage>
        <taxon>Bacteria</taxon>
        <taxon>Pseudomonadati</taxon>
        <taxon>Pseudomonadota</taxon>
        <taxon>Gammaproteobacteria</taxon>
        <taxon>Moraxellales</taxon>
        <taxon>Moraxellaceae</taxon>
        <taxon>Acinetobacter</taxon>
    </lineage>
</organism>
<comment type="cofactor">
    <cofactor evidence="5">
        <name>Mg(2+)</name>
        <dbReference type="ChEBI" id="CHEBI:18420"/>
    </cofactor>
</comment>
<evidence type="ECO:0000256" key="2">
    <source>
        <dbReference type="ARBA" id="ARBA00016549"/>
    </source>
</evidence>
<dbReference type="InterPro" id="IPR005493">
    <property type="entry name" value="RraA/RraA-like"/>
</dbReference>
<dbReference type="GO" id="GO:0046872">
    <property type="term" value="F:metal ion binding"/>
    <property type="evidence" value="ECO:0007669"/>
    <property type="project" value="UniProtKB-KW"/>
</dbReference>
<dbReference type="CDD" id="cd16841">
    <property type="entry name" value="RraA_family"/>
    <property type="match status" value="1"/>
</dbReference>
<keyword evidence="5" id="KW-0479">Metal-binding</keyword>
<dbReference type="SUPFAM" id="SSF89562">
    <property type="entry name" value="RraA-like"/>
    <property type="match status" value="1"/>
</dbReference>
<dbReference type="EMBL" id="CP085083">
    <property type="protein sequence ID" value="WDZ52781.1"/>
    <property type="molecule type" value="Genomic_DNA"/>
</dbReference>
<evidence type="ECO:0000256" key="3">
    <source>
        <dbReference type="ARBA" id="ARBA00029596"/>
    </source>
</evidence>
<protein>
    <recommendedName>
        <fullName evidence="2">Putative 4-hydroxy-4-methyl-2-oxoglutarate aldolase</fullName>
    </recommendedName>
    <alternativeName>
        <fullName evidence="3">Regulator of ribonuclease activity homolog</fullName>
    </alternativeName>
    <alternativeName>
        <fullName evidence="4">RraA-like protein</fullName>
    </alternativeName>
</protein>
<name>A0AAJ6NLW6_9GAMM</name>
<dbReference type="PANTHER" id="PTHR33254:SF4">
    <property type="entry name" value="4-HYDROXY-4-METHYL-2-OXOGLUTARATE ALDOLASE 3-RELATED"/>
    <property type="match status" value="1"/>
</dbReference>
<evidence type="ECO:0000256" key="1">
    <source>
        <dbReference type="ARBA" id="ARBA00001968"/>
    </source>
</evidence>
<dbReference type="RefSeq" id="WP_272656035.1">
    <property type="nucleotide sequence ID" value="NZ_CP085083.1"/>
</dbReference>
<dbReference type="AlphaFoldDB" id="A0AAJ6NLW6"/>
<dbReference type="Proteomes" id="UP001199528">
    <property type="component" value="Chromosome"/>
</dbReference>
<reference evidence="6" key="1">
    <citation type="journal article" date="2022" name="Front Environ Sci">
        <title>Complete genome sequence analysis of a novel alkane-degrading bacterial strain, Acinetobacter vivianii KJ-1, and its diesel degradation ability.</title>
        <authorList>
            <person name="Zhang Y."/>
            <person name="Song F."/>
            <person name="Wang J."/>
            <person name="Zhao Q."/>
            <person name="Zheng L."/>
            <person name="Wang Z."/>
            <person name="Zhang X."/>
            <person name="Gao Y."/>
            <person name="Chen G."/>
            <person name="Huang Y."/>
        </authorList>
    </citation>
    <scope>NUCLEOTIDE SEQUENCE</scope>
    <source>
        <strain evidence="6">KJ-1</strain>
    </source>
</reference>
<evidence type="ECO:0000313" key="6">
    <source>
        <dbReference type="EMBL" id="WDZ52781.1"/>
    </source>
</evidence>
<dbReference type="InterPro" id="IPR036704">
    <property type="entry name" value="RraA/RraA-like_sf"/>
</dbReference>
<evidence type="ECO:0000256" key="5">
    <source>
        <dbReference type="PIRSR" id="PIRSR605493-1"/>
    </source>
</evidence>
<evidence type="ECO:0000313" key="7">
    <source>
        <dbReference type="Proteomes" id="UP001199528"/>
    </source>
</evidence>
<dbReference type="KEGG" id="aviv:LF296_08375"/>